<dbReference type="Proteomes" id="UP000242175">
    <property type="component" value="Chromosome small"/>
</dbReference>
<sequence>MNTEVTFQKTIMDDVTQSGVYLEFNLKEFIYFKHVLDILNDELSTGNIIIGFGFDLLKQTKNYDPTLLEIPTYDNPHNINFHDENRDVFLWIKDKFLGDVIKRGHFLKEKLESYAKDFEVTLGNLYHPKKEENKTETRGLDGFWDGTENPKEDIETIAYIKNEDSLLNKGSYWVVQKWQHDLDFIKNASTKEKEDIIGRTEADSIEFEHKPIDSHVARTDQDSFSLDAHMWRRSMPWISDNLTGGLMFTCFANSLYPFTAQFNRMTGGEDGIIDATFKMSQIVSTKYLWCPPLVNGKLNILK</sequence>
<protein>
    <recommendedName>
        <fullName evidence="6">Dyp-type peroxidase C-terminal domain-containing protein</fullName>
    </recommendedName>
</protein>
<gene>
    <name evidence="7" type="ORF">CF386_08275</name>
</gene>
<evidence type="ECO:0000313" key="7">
    <source>
        <dbReference type="EMBL" id="ASK79055.1"/>
    </source>
</evidence>
<name>A0A220VFB7_9GAMM</name>
<dbReference type="KEGG" id="pmai:CF386_08275"/>
<dbReference type="EMBL" id="CP022356">
    <property type="protein sequence ID" value="ASK79055.1"/>
    <property type="molecule type" value="Genomic_DNA"/>
</dbReference>
<evidence type="ECO:0000313" key="8">
    <source>
        <dbReference type="Proteomes" id="UP000242175"/>
    </source>
</evidence>
<keyword evidence="2" id="KW-0575">Peroxidase</keyword>
<dbReference type="PROSITE" id="PS51404">
    <property type="entry name" value="DYP_PEROXIDASE"/>
    <property type="match status" value="1"/>
</dbReference>
<keyword evidence="4" id="KW-0560">Oxidoreductase</keyword>
<dbReference type="OrthoDB" id="3251355at2"/>
<dbReference type="InterPro" id="IPR011008">
    <property type="entry name" value="Dimeric_a/b-barrel"/>
</dbReference>
<dbReference type="GO" id="GO:0004601">
    <property type="term" value="F:peroxidase activity"/>
    <property type="evidence" value="ECO:0007669"/>
    <property type="project" value="UniProtKB-KW"/>
</dbReference>
<dbReference type="InterPro" id="IPR048328">
    <property type="entry name" value="Dyp_perox_C"/>
</dbReference>
<feature type="domain" description="Dyp-type peroxidase C-terminal" evidence="6">
    <location>
        <begin position="137"/>
        <end position="294"/>
    </location>
</feature>
<dbReference type="GO" id="GO:0046872">
    <property type="term" value="F:metal ion binding"/>
    <property type="evidence" value="ECO:0007669"/>
    <property type="project" value="UniProtKB-KW"/>
</dbReference>
<keyword evidence="8" id="KW-1185">Reference proteome</keyword>
<dbReference type="NCBIfam" id="TIGR01413">
    <property type="entry name" value="Dyp_perox_fam"/>
    <property type="match status" value="1"/>
</dbReference>
<dbReference type="AlphaFoldDB" id="A0A220VFB7"/>
<evidence type="ECO:0000256" key="2">
    <source>
        <dbReference type="ARBA" id="ARBA00022559"/>
    </source>
</evidence>
<dbReference type="InterPro" id="IPR006314">
    <property type="entry name" value="Dyp_peroxidase"/>
</dbReference>
<dbReference type="SUPFAM" id="SSF54909">
    <property type="entry name" value="Dimeric alpha+beta barrel"/>
    <property type="match status" value="1"/>
</dbReference>
<evidence type="ECO:0000256" key="4">
    <source>
        <dbReference type="ARBA" id="ARBA00023002"/>
    </source>
</evidence>
<evidence type="ECO:0000259" key="6">
    <source>
        <dbReference type="Pfam" id="PF20628"/>
    </source>
</evidence>
<organism evidence="7 8">
    <name type="scientific">Paraphotobacterium marinum</name>
    <dbReference type="NCBI Taxonomy" id="1755811"/>
    <lineage>
        <taxon>Bacteria</taxon>
        <taxon>Pseudomonadati</taxon>
        <taxon>Pseudomonadota</taxon>
        <taxon>Gammaproteobacteria</taxon>
        <taxon>Vibrionales</taxon>
        <taxon>Vibrionaceae</taxon>
        <taxon>Paraphotobacterium</taxon>
    </lineage>
</organism>
<accession>A0A220VFB7</accession>
<dbReference type="PANTHER" id="PTHR30521">
    <property type="entry name" value="DEFERROCHELATASE/PEROXIDASE"/>
    <property type="match status" value="1"/>
</dbReference>
<dbReference type="PANTHER" id="PTHR30521:SF0">
    <property type="entry name" value="DYP-TYPE PEROXIDASE FAMILY PROTEIN"/>
    <property type="match status" value="1"/>
</dbReference>
<dbReference type="Pfam" id="PF20628">
    <property type="entry name" value="Dyp_perox_C"/>
    <property type="match status" value="1"/>
</dbReference>
<dbReference type="GO" id="GO:0005829">
    <property type="term" value="C:cytosol"/>
    <property type="evidence" value="ECO:0007669"/>
    <property type="project" value="TreeGrafter"/>
</dbReference>
<reference evidence="7 8" key="1">
    <citation type="journal article" date="2016" name="Int. J. Syst. Evol. Microbiol.">
        <title>Paraphotobacterium marinum gen. nov., sp. nov., a member of the family Vibrionaceae, isolated from surface seawater.</title>
        <authorList>
            <person name="Huang Z."/>
            <person name="Dong C."/>
            <person name="Shao Z."/>
        </authorList>
    </citation>
    <scope>NUCLEOTIDE SEQUENCE [LARGE SCALE GENOMIC DNA]</scope>
    <source>
        <strain evidence="7 8">NSCS20N07D</strain>
    </source>
</reference>
<evidence type="ECO:0000256" key="5">
    <source>
        <dbReference type="ARBA" id="ARBA00023004"/>
    </source>
</evidence>
<evidence type="ECO:0000256" key="1">
    <source>
        <dbReference type="ARBA" id="ARBA00001970"/>
    </source>
</evidence>
<comment type="cofactor">
    <cofactor evidence="1">
        <name>heme b</name>
        <dbReference type="ChEBI" id="CHEBI:60344"/>
    </cofactor>
</comment>
<keyword evidence="3" id="KW-0479">Metal-binding</keyword>
<evidence type="ECO:0000256" key="3">
    <source>
        <dbReference type="ARBA" id="ARBA00022723"/>
    </source>
</evidence>
<keyword evidence="5" id="KW-0408">Iron</keyword>
<dbReference type="RefSeq" id="WP_089073963.1">
    <property type="nucleotide sequence ID" value="NZ_CBCSAM010000002.1"/>
</dbReference>
<dbReference type="GO" id="GO:0020037">
    <property type="term" value="F:heme binding"/>
    <property type="evidence" value="ECO:0007669"/>
    <property type="project" value="InterPro"/>
</dbReference>
<proteinExistence type="predicted"/>